<dbReference type="EMBL" id="CAJHIA010000012">
    <property type="protein sequence ID" value="CAD6444569.1"/>
    <property type="molecule type" value="Genomic_DNA"/>
</dbReference>
<dbReference type="Gene3D" id="1.10.579.10">
    <property type="entry name" value="DNA Cyclobutane Dipyrimidine Photolyase, subunit A, domain 3"/>
    <property type="match status" value="1"/>
</dbReference>
<dbReference type="PRINTS" id="PR00147">
    <property type="entry name" value="DNAPHOTLYASE"/>
</dbReference>
<dbReference type="InterPro" id="IPR002081">
    <property type="entry name" value="Cryptochrome/DNA_photolyase_1"/>
</dbReference>
<evidence type="ECO:0000259" key="9">
    <source>
        <dbReference type="PROSITE" id="PS51645"/>
    </source>
</evidence>
<evidence type="ECO:0000256" key="4">
    <source>
        <dbReference type="ARBA" id="ARBA00022991"/>
    </source>
</evidence>
<dbReference type="GO" id="GO:0003684">
    <property type="term" value="F:damaged DNA binding"/>
    <property type="evidence" value="ECO:0007669"/>
    <property type="project" value="TreeGrafter"/>
</dbReference>
<feature type="compositionally biased region" description="Gly residues" evidence="8">
    <location>
        <begin position="598"/>
        <end position="612"/>
    </location>
</feature>
<feature type="binding site" evidence="5">
    <location>
        <position position="323"/>
    </location>
    <ligand>
        <name>FAD</name>
        <dbReference type="ChEBI" id="CHEBI:57692"/>
    </ligand>
</feature>
<evidence type="ECO:0000256" key="7">
    <source>
        <dbReference type="RuleBase" id="RU367151"/>
    </source>
</evidence>
<evidence type="ECO:0000256" key="5">
    <source>
        <dbReference type="PIRSR" id="PIRSR602081-1"/>
    </source>
</evidence>
<feature type="domain" description="Photolyase/cryptochrome alpha/beta" evidence="9">
    <location>
        <begin position="40"/>
        <end position="202"/>
    </location>
</feature>
<protein>
    <recommendedName>
        <fullName evidence="7">Cryptochrome DASH</fullName>
    </recommendedName>
</protein>
<feature type="binding site" evidence="5">
    <location>
        <begin position="502"/>
        <end position="504"/>
    </location>
    <ligand>
        <name>FAD</name>
        <dbReference type="ChEBI" id="CHEBI:57692"/>
    </ligand>
</feature>
<gene>
    <name evidence="10" type="ORF">SCLTRI_LOCUS4361</name>
</gene>
<keyword evidence="4 7" id="KW-0157">Chromophore</keyword>
<name>A0A8H2VTQ8_9HELO</name>
<dbReference type="PANTHER" id="PTHR11455">
    <property type="entry name" value="CRYPTOCHROME"/>
    <property type="match status" value="1"/>
</dbReference>
<evidence type="ECO:0000313" key="10">
    <source>
        <dbReference type="EMBL" id="CAD6444569.1"/>
    </source>
</evidence>
<evidence type="ECO:0000256" key="2">
    <source>
        <dbReference type="ARBA" id="ARBA00022630"/>
    </source>
</evidence>
<feature type="site" description="Electron transfer via tryptophanyl radical" evidence="6">
    <location>
        <position position="424"/>
    </location>
</feature>
<dbReference type="OrthoDB" id="435881at2759"/>
<dbReference type="Gene3D" id="3.40.50.620">
    <property type="entry name" value="HUPs"/>
    <property type="match status" value="1"/>
</dbReference>
<comment type="caution">
    <text evidence="10">The sequence shown here is derived from an EMBL/GenBank/DDBJ whole genome shotgun (WGS) entry which is preliminary data.</text>
</comment>
<evidence type="ECO:0000256" key="1">
    <source>
        <dbReference type="ARBA" id="ARBA00005862"/>
    </source>
</evidence>
<comment type="similarity">
    <text evidence="1 7">Belongs to the DNA photolyase class-1 family.</text>
</comment>
<feature type="compositionally biased region" description="Basic and acidic residues" evidence="8">
    <location>
        <begin position="660"/>
        <end position="684"/>
    </location>
</feature>
<evidence type="ECO:0000256" key="6">
    <source>
        <dbReference type="PIRSR" id="PIRSR602081-2"/>
    </source>
</evidence>
<dbReference type="Gene3D" id="1.25.40.80">
    <property type="match status" value="1"/>
</dbReference>
<comment type="cofactor">
    <cofactor evidence="7">
        <name>(6R)-5,10-methylene-5,6,7,8-tetrahydrofolate</name>
        <dbReference type="ChEBI" id="CHEBI:15636"/>
    </cofactor>
    <text evidence="7">Binds 1 5,10-methenyltetrahydrofolate (MTHF) per subunit.</text>
</comment>
<evidence type="ECO:0000313" key="11">
    <source>
        <dbReference type="Proteomes" id="UP000624404"/>
    </source>
</evidence>
<comment type="function">
    <text evidence="7">May have a photoreceptor function.</text>
</comment>
<keyword evidence="11" id="KW-1185">Reference proteome</keyword>
<organism evidence="10 11">
    <name type="scientific">Sclerotinia trifoliorum</name>
    <dbReference type="NCBI Taxonomy" id="28548"/>
    <lineage>
        <taxon>Eukaryota</taxon>
        <taxon>Fungi</taxon>
        <taxon>Dikarya</taxon>
        <taxon>Ascomycota</taxon>
        <taxon>Pezizomycotina</taxon>
        <taxon>Leotiomycetes</taxon>
        <taxon>Helotiales</taxon>
        <taxon>Sclerotiniaceae</taxon>
        <taxon>Sclerotinia</taxon>
    </lineage>
</organism>
<dbReference type="GO" id="GO:0071949">
    <property type="term" value="F:FAD binding"/>
    <property type="evidence" value="ECO:0007669"/>
    <property type="project" value="TreeGrafter"/>
</dbReference>
<feature type="region of interest" description="Disordered" evidence="8">
    <location>
        <begin position="231"/>
        <end position="255"/>
    </location>
</feature>
<feature type="site" description="Electron transfer via tryptophanyl radical" evidence="6">
    <location>
        <position position="489"/>
    </location>
</feature>
<dbReference type="PROSITE" id="PS51645">
    <property type="entry name" value="PHR_CRY_ALPHA_BETA"/>
    <property type="match status" value="1"/>
</dbReference>
<dbReference type="Pfam" id="PF03441">
    <property type="entry name" value="FAD_binding_7"/>
    <property type="match status" value="1"/>
</dbReference>
<proteinExistence type="inferred from homology"/>
<dbReference type="Pfam" id="PF00875">
    <property type="entry name" value="DNA_photolyase"/>
    <property type="match status" value="1"/>
</dbReference>
<dbReference type="InterPro" id="IPR036134">
    <property type="entry name" value="Crypto/Photolyase_FAD-like_sf"/>
</dbReference>
<dbReference type="InterPro" id="IPR005101">
    <property type="entry name" value="Cryptochr/Photolyase_FAD-bd"/>
</dbReference>
<feature type="region of interest" description="Disordered" evidence="8">
    <location>
        <begin position="595"/>
        <end position="684"/>
    </location>
</feature>
<dbReference type="Proteomes" id="UP000624404">
    <property type="component" value="Unassembled WGS sequence"/>
</dbReference>
<dbReference type="PANTHER" id="PTHR11455:SF22">
    <property type="entry name" value="CRYPTOCHROME DASH"/>
    <property type="match status" value="1"/>
</dbReference>
<feature type="binding site" evidence="5">
    <location>
        <begin position="336"/>
        <end position="340"/>
    </location>
    <ligand>
        <name>FAD</name>
        <dbReference type="ChEBI" id="CHEBI:57692"/>
    </ligand>
</feature>
<accession>A0A8H2VTQ8</accession>
<keyword evidence="2 5" id="KW-0285">Flavoprotein</keyword>
<reference evidence="10" key="1">
    <citation type="submission" date="2020-10" db="EMBL/GenBank/DDBJ databases">
        <authorList>
            <person name="Kusch S."/>
        </authorList>
    </citation>
    <scope>NUCLEOTIDE SEQUENCE</scope>
    <source>
        <strain evidence="10">SwB9</strain>
    </source>
</reference>
<feature type="site" description="Electron transfer via tryptophanyl radical" evidence="6">
    <location>
        <position position="512"/>
    </location>
</feature>
<dbReference type="GO" id="GO:0003904">
    <property type="term" value="F:deoxyribodipyrimidine photo-lyase activity"/>
    <property type="evidence" value="ECO:0007669"/>
    <property type="project" value="TreeGrafter"/>
</dbReference>
<dbReference type="InterPro" id="IPR014729">
    <property type="entry name" value="Rossmann-like_a/b/a_fold"/>
</dbReference>
<dbReference type="NCBIfam" id="TIGR02765">
    <property type="entry name" value="crypto_DASH"/>
    <property type="match status" value="1"/>
</dbReference>
<dbReference type="GO" id="GO:0000719">
    <property type="term" value="P:photoreactive repair"/>
    <property type="evidence" value="ECO:0007669"/>
    <property type="project" value="TreeGrafter"/>
</dbReference>
<dbReference type="SUPFAM" id="SSF52425">
    <property type="entry name" value="Cryptochrome/photolyase, N-terminal domain"/>
    <property type="match status" value="1"/>
</dbReference>
<evidence type="ECO:0000256" key="8">
    <source>
        <dbReference type="SAM" id="MobiDB-lite"/>
    </source>
</evidence>
<sequence>MIRFCSRTKLVANLIPPSISISLEQRHQSIATIAKMSDSKILIYLMRRDLRVADNPVLHSLIHNKDHGFTHLLPLYVFAAQQIEVSGFIPEDGGKSPYPEARSQIGSFWRCGPHRAKFLAQSVWDLKDGFEKIGSGLSIRVGMVDEVVKGLIESFEEPAGSKVSAVWMTSEEGVEEKREERSTKNICDKAGVDFKLWQDEKYFIDDRDLPFEDPKDLSDIYTTYRKSVEPLREAPRPALPKPEKNSLPPFPTDVPPQHSPFVIPTKYEEIEAALLKLINAQPLAKNPPKCPENALSVHPFTGGESHAQERLEHLITSGSITGYKSSRNGLMGTDFSTKLSAYLALGSITSRQIHASMSVFEDGSASDDRYKDLKGYGKGENEGTYAVRFELLWRDYMRLCTRKFGPQLFRLGGFKAEENAHLKWSRLDSPKDGFSKEQIQEIVERFLNGTTGMGFIDASQREIYHTGYTSNRARQNVASFLSKHLYIDWRVGAEWYECMLVDYDVSSNWGNWQYVAGVGNDPRGNDRIFNPVKQAFDYDPKAEYVLAWVDELRGVDELGQIFQAWTINDEERKEELGIADTDMVKNPLKRIDFKVNRGRGGGVGGGRGGGRGRPPYRPHSGDRWTGRRPSSQDQGRGGWYGGRGDRGYQTRGYQGRGYRGRGDRGREMRTGMMDKERDATADNE</sequence>
<dbReference type="InterPro" id="IPR036155">
    <property type="entry name" value="Crypto/Photolyase_N_sf"/>
</dbReference>
<dbReference type="SUPFAM" id="SSF48173">
    <property type="entry name" value="Cryptochrome/photolyase FAD-binding domain"/>
    <property type="match status" value="1"/>
</dbReference>
<dbReference type="InterPro" id="IPR006050">
    <property type="entry name" value="DNA_photolyase_N"/>
</dbReference>
<evidence type="ECO:0000256" key="3">
    <source>
        <dbReference type="ARBA" id="ARBA00022827"/>
    </source>
</evidence>
<comment type="cofactor">
    <cofactor evidence="5 7">
        <name>FAD</name>
        <dbReference type="ChEBI" id="CHEBI:57692"/>
    </cofactor>
    <text evidence="5 7">Binds 1 FAD per subunit.</text>
</comment>
<dbReference type="AlphaFoldDB" id="A0A8H2VTQ8"/>
<dbReference type="InterPro" id="IPR014133">
    <property type="entry name" value="Cry_DASH"/>
</dbReference>
<keyword evidence="3 5" id="KW-0274">FAD</keyword>